<dbReference type="STRING" id="574650.SAMN04487966_11043"/>
<proteinExistence type="predicted"/>
<name>A0A1I7MQN2_9MICC</name>
<evidence type="ECO:0000313" key="3">
    <source>
        <dbReference type="Proteomes" id="UP000198881"/>
    </source>
</evidence>
<dbReference type="AlphaFoldDB" id="A0A1I7MQN2"/>
<evidence type="ECO:0008006" key="4">
    <source>
        <dbReference type="Google" id="ProtNLM"/>
    </source>
</evidence>
<accession>A0A1I7MQN2</accession>
<feature type="compositionally biased region" description="Basic and acidic residues" evidence="1">
    <location>
        <begin position="294"/>
        <end position="307"/>
    </location>
</feature>
<organism evidence="2 3">
    <name type="scientific">Micrococcus terreus</name>
    <dbReference type="NCBI Taxonomy" id="574650"/>
    <lineage>
        <taxon>Bacteria</taxon>
        <taxon>Bacillati</taxon>
        <taxon>Actinomycetota</taxon>
        <taxon>Actinomycetes</taxon>
        <taxon>Micrococcales</taxon>
        <taxon>Micrococcaceae</taxon>
        <taxon>Micrococcus</taxon>
    </lineage>
</organism>
<reference evidence="2 3" key="1">
    <citation type="submission" date="2016-10" db="EMBL/GenBank/DDBJ databases">
        <authorList>
            <person name="de Groot N.N."/>
        </authorList>
    </citation>
    <scope>NUCLEOTIDE SEQUENCE [LARGE SCALE GENOMIC DNA]</scope>
    <source>
        <strain evidence="2 3">CGMCC 1.7054</strain>
    </source>
</reference>
<feature type="region of interest" description="Disordered" evidence="1">
    <location>
        <begin position="263"/>
        <end position="307"/>
    </location>
</feature>
<dbReference type="Proteomes" id="UP000198881">
    <property type="component" value="Unassembled WGS sequence"/>
</dbReference>
<feature type="compositionally biased region" description="Basic and acidic residues" evidence="1">
    <location>
        <begin position="263"/>
        <end position="284"/>
    </location>
</feature>
<keyword evidence="3" id="KW-1185">Reference proteome</keyword>
<dbReference type="EMBL" id="FPCG01000010">
    <property type="protein sequence ID" value="SFV24214.1"/>
    <property type="molecule type" value="Genomic_DNA"/>
</dbReference>
<evidence type="ECO:0000313" key="2">
    <source>
        <dbReference type="EMBL" id="SFV24214.1"/>
    </source>
</evidence>
<evidence type="ECO:0000256" key="1">
    <source>
        <dbReference type="SAM" id="MobiDB-lite"/>
    </source>
</evidence>
<gene>
    <name evidence="2" type="ORF">SAMN04487966_11043</name>
</gene>
<dbReference type="RefSeq" id="WP_245760780.1">
    <property type="nucleotide sequence ID" value="NZ_FPCG01000010.1"/>
</dbReference>
<protein>
    <recommendedName>
        <fullName evidence="4">EcsC protein family protein</fullName>
    </recommendedName>
</protein>
<sequence length="307" mass="32139">MAKNGKMSLKSVAGQKATDFALNQAIDEDGNPTPAFQTAVLKALDIQRPLVLMNLNRLRTKHPDETPAQLSDRLTKQYLLSVTGGGAAVGGTAVVPGIGTVAALGLSAAATVGFLEASALYAQSIAELHGITTDDPGRAQALVMAVMLGEDGRKMIKEFANQGRGGLNSLTGPGPASGVAAVFTGSAGVSEVLFQQLRRSFFRKILVRQGAGFLGRLIPFGVGAVIGGVGNRAMGKAVVKSAQHLFGPAPVQLPEELRGELTELPEGKEARKEARQLVRQGVKDDAEDMAAEVRAARERHRAERGEA</sequence>